<organism evidence="2 3">
    <name type="scientific">Sedimenticola thiotaurini</name>
    <dbReference type="NCBI Taxonomy" id="1543721"/>
    <lineage>
        <taxon>Bacteria</taxon>
        <taxon>Pseudomonadati</taxon>
        <taxon>Pseudomonadota</taxon>
        <taxon>Gammaproteobacteria</taxon>
        <taxon>Chromatiales</taxon>
        <taxon>Sedimenticolaceae</taxon>
        <taxon>Sedimenticola</taxon>
    </lineage>
</organism>
<reference evidence="2 3" key="1">
    <citation type="journal article" date="2015" name="Genome Announc.">
        <title>Complete Genome Sequence of Sedimenticola thiotaurini Strain SIP-G1, a Polyphosphate- and Polyhydroxyalkanoate-Accumulating Sulfur-Oxidizing Gammaproteobacterium Isolated from Salt Marsh Sediments.</title>
        <authorList>
            <person name="Flood B.E."/>
            <person name="Jones D.S."/>
            <person name="Bailey J.V."/>
        </authorList>
    </citation>
    <scope>NUCLEOTIDE SEQUENCE [LARGE SCALE GENOMIC DNA]</scope>
    <source>
        <strain evidence="2 3">SIP-G1</strain>
    </source>
</reference>
<dbReference type="AlphaFoldDB" id="A0A0F7JZS7"/>
<evidence type="ECO:0000259" key="1">
    <source>
        <dbReference type="Pfam" id="PF01814"/>
    </source>
</evidence>
<proteinExistence type="predicted"/>
<dbReference type="Proteomes" id="UP000034410">
    <property type="component" value="Chromosome"/>
</dbReference>
<protein>
    <recommendedName>
        <fullName evidence="1">Hemerythrin-like domain-containing protein</fullName>
    </recommendedName>
</protein>
<dbReference type="InterPro" id="IPR012312">
    <property type="entry name" value="Hemerythrin-like"/>
</dbReference>
<keyword evidence="3" id="KW-1185">Reference proteome</keyword>
<feature type="domain" description="Hemerythrin-like" evidence="1">
    <location>
        <begin position="3"/>
        <end position="125"/>
    </location>
</feature>
<gene>
    <name evidence="2" type="ORF">AAY24_08935</name>
</gene>
<dbReference type="PANTHER" id="PTHR39966:SF3">
    <property type="entry name" value="DUF438 DOMAIN-CONTAINING PROTEIN"/>
    <property type="match status" value="1"/>
</dbReference>
<dbReference type="OrthoDB" id="9792554at2"/>
<evidence type="ECO:0000313" key="3">
    <source>
        <dbReference type="Proteomes" id="UP000034410"/>
    </source>
</evidence>
<dbReference type="GO" id="GO:0005886">
    <property type="term" value="C:plasma membrane"/>
    <property type="evidence" value="ECO:0007669"/>
    <property type="project" value="TreeGrafter"/>
</dbReference>
<evidence type="ECO:0000313" key="2">
    <source>
        <dbReference type="EMBL" id="AKH20455.1"/>
    </source>
</evidence>
<dbReference type="EMBL" id="CP011412">
    <property type="protein sequence ID" value="AKH20455.1"/>
    <property type="molecule type" value="Genomic_DNA"/>
</dbReference>
<dbReference type="Pfam" id="PF01814">
    <property type="entry name" value="Hemerythrin"/>
    <property type="match status" value="1"/>
</dbReference>
<dbReference type="Gene3D" id="1.20.120.520">
    <property type="entry name" value="nmb1532 protein domain like"/>
    <property type="match status" value="1"/>
</dbReference>
<accession>A0A0F7JZS7</accession>
<sequence length="144" mass="16716">MTTITDTMANDHRRCDSLFVEAEELIAHGNWSEGQVKFEAFRDATENHFSMEEGILFPGFEQRTGQSAGPTQMMRMEHVQMRQLLVDMETAVRLMDSERYLGLSETLMMLMQQHNMKEEQMLYPMTDQVFAADAQATLHEMKML</sequence>
<dbReference type="RefSeq" id="WP_046859390.1">
    <property type="nucleotide sequence ID" value="NZ_CP011412.1"/>
</dbReference>
<name>A0A0F7JZS7_9GAMM</name>
<dbReference type="KEGG" id="seds:AAY24_08935"/>
<dbReference type="PANTHER" id="PTHR39966">
    <property type="entry name" value="BLL2471 PROTEIN-RELATED"/>
    <property type="match status" value="1"/>
</dbReference>